<gene>
    <name evidence="2" type="ORF">PLANPX_5023</name>
</gene>
<keyword evidence="3" id="KW-1185">Reference proteome</keyword>
<dbReference type="Gene3D" id="3.30.1370.120">
    <property type="match status" value="1"/>
</dbReference>
<accession>A0A5K7XJY1</accession>
<evidence type="ECO:0000313" key="2">
    <source>
        <dbReference type="EMBL" id="BBO35411.1"/>
    </source>
</evidence>
<sequence>MVYFSSSTKWLWGLFTVGVLIVARPVAADEPKVDAPKQADPFGAAATRRSAAADEGSTGISSAFVDSTVAVEQPYEQVVIGSIRKELDDTKAELAKTKQLIGEVIHEYKQSSATPDLPPLPDAEVRVFQMKNTSADAAADKIKLLIGTQPIRIAIDEASNGLIVFGKAEALPQVEQLVIKLDDLAIAGQGGFSAPPATAGAAATPVAPRRTLMLRVFWLADGVEGFDSPEDYLPFPAVQSLGKLGITHPRLVTQTFTSISVQENAEAVQFSTQVPAVLFDQPMRMLLSGDLSATADNRSLVDMHLAIESNGPVCEMNGSLAAPIGHFMVLGTANSVIGGSVVAEMGGGGMGMGRGREGGMGMSAPAAKLNSTRFAFVVQVVEAESFAPEE</sequence>
<proteinExistence type="predicted"/>
<dbReference type="KEGG" id="lpav:PLANPX_5023"/>
<dbReference type="AlphaFoldDB" id="A0A5K7XJY1"/>
<reference evidence="3" key="1">
    <citation type="submission" date="2019-10" db="EMBL/GenBank/DDBJ databases">
        <title>Lacipirellula parvula gen. nov., sp. nov., representing a lineage of planctomycetes widespread in freshwater anoxic habitats, and description of the family Lacipirellulaceae.</title>
        <authorList>
            <person name="Dedysh S.N."/>
            <person name="Kulichevskaya I.S."/>
            <person name="Beletsky A.V."/>
            <person name="Rakitin A.L."/>
            <person name="Mardanov A.V."/>
            <person name="Ivanova A.A."/>
            <person name="Saltykova V.X."/>
            <person name="Rijpstra W.I.C."/>
            <person name="Sinninghe Damste J.S."/>
            <person name="Ravin N.V."/>
        </authorList>
    </citation>
    <scope>NUCLEOTIDE SEQUENCE [LARGE SCALE GENOMIC DNA]</scope>
    <source>
        <strain evidence="3">PX69</strain>
    </source>
</reference>
<evidence type="ECO:0000259" key="1">
    <source>
        <dbReference type="Pfam" id="PF03958"/>
    </source>
</evidence>
<name>A0A5K7XJY1_9BACT</name>
<dbReference type="Pfam" id="PF03958">
    <property type="entry name" value="Secretin_N"/>
    <property type="match status" value="1"/>
</dbReference>
<dbReference type="Proteomes" id="UP000326837">
    <property type="component" value="Chromosome"/>
</dbReference>
<dbReference type="InterPro" id="IPR038591">
    <property type="entry name" value="NolW-like_sf"/>
</dbReference>
<feature type="domain" description="NolW-like" evidence="1">
    <location>
        <begin position="125"/>
        <end position="182"/>
    </location>
</feature>
<organism evidence="2 3">
    <name type="scientific">Lacipirellula parvula</name>
    <dbReference type="NCBI Taxonomy" id="2650471"/>
    <lineage>
        <taxon>Bacteria</taxon>
        <taxon>Pseudomonadati</taxon>
        <taxon>Planctomycetota</taxon>
        <taxon>Planctomycetia</taxon>
        <taxon>Pirellulales</taxon>
        <taxon>Lacipirellulaceae</taxon>
        <taxon>Lacipirellula</taxon>
    </lineage>
</organism>
<dbReference type="InterPro" id="IPR005644">
    <property type="entry name" value="NolW-like"/>
</dbReference>
<dbReference type="EMBL" id="AP021861">
    <property type="protein sequence ID" value="BBO35411.1"/>
    <property type="molecule type" value="Genomic_DNA"/>
</dbReference>
<evidence type="ECO:0000313" key="3">
    <source>
        <dbReference type="Proteomes" id="UP000326837"/>
    </source>
</evidence>
<dbReference type="RefSeq" id="WP_152100799.1">
    <property type="nucleotide sequence ID" value="NZ_AP021861.1"/>
</dbReference>
<protein>
    <recommendedName>
        <fullName evidence="1">NolW-like domain-containing protein</fullName>
    </recommendedName>
</protein>